<accession>A0AAF0T0V9</accession>
<keyword evidence="1" id="KW-0472">Membrane</keyword>
<protein>
    <recommendedName>
        <fullName evidence="4">PH domain-containing protein</fullName>
    </recommendedName>
</protein>
<gene>
    <name evidence="2" type="ORF">NP511_10500</name>
</gene>
<name>A0AAF0T0V9_9EURY</name>
<feature type="transmembrane region" description="Helical" evidence="1">
    <location>
        <begin position="116"/>
        <end position="138"/>
    </location>
</feature>
<keyword evidence="1" id="KW-1133">Transmembrane helix</keyword>
<keyword evidence="1" id="KW-0812">Transmembrane</keyword>
<dbReference type="Proteomes" id="UP001224926">
    <property type="component" value="Chromosome"/>
</dbReference>
<reference evidence="2 3" key="1">
    <citation type="submission" date="2022-07" db="EMBL/GenBank/DDBJ databases">
        <title>Two temperate virus in Haloterrigena jeotgali A29.</title>
        <authorList>
            <person name="Deng X."/>
        </authorList>
    </citation>
    <scope>NUCLEOTIDE SEQUENCE [LARGE SCALE GENOMIC DNA]</scope>
    <source>
        <strain evidence="2 3">A29</strain>
    </source>
</reference>
<evidence type="ECO:0000313" key="2">
    <source>
        <dbReference type="EMBL" id="WMT10036.1"/>
    </source>
</evidence>
<dbReference type="RefSeq" id="WP_233274326.1">
    <property type="nucleotide sequence ID" value="NZ_CP101873.1"/>
</dbReference>
<keyword evidence="3" id="KW-1185">Reference proteome</keyword>
<feature type="transmembrane region" description="Helical" evidence="1">
    <location>
        <begin position="91"/>
        <end position="110"/>
    </location>
</feature>
<sequence length="289" mass="30713">MTARESDRSLVPNDVPSPDRVFRLAFGGYVGVLVAGLVTVLVVLVRPETTSNGVAGTYAAGLGGGCLVGVVLASRVRGLAVRLGRTWGRRAALVLLPVPVGIAAGVSLVTPLESPVGVVALAASIAAAVAGLVLRWLVATRYTDACTPSDPIATWRWNPPSSPKLDALLLAMWLLLGIGDGLAGNWVGTLVWTGLAIAWVASGLVEGRWRLGAFGATPEIRVYADGLVKRRPYTREFVPWDDVAHVRLREDELVLDRGLFDVRFDREELPDLEALRAEIEGRLPNGTAG</sequence>
<dbReference type="GeneID" id="84214375"/>
<organism evidence="2 3">
    <name type="scientific">Natrinema thermotolerans</name>
    <dbReference type="NCBI Taxonomy" id="121872"/>
    <lineage>
        <taxon>Archaea</taxon>
        <taxon>Methanobacteriati</taxon>
        <taxon>Methanobacteriota</taxon>
        <taxon>Stenosarchaea group</taxon>
        <taxon>Halobacteria</taxon>
        <taxon>Halobacteriales</taxon>
        <taxon>Natrialbaceae</taxon>
        <taxon>Natrinema</taxon>
    </lineage>
</organism>
<proteinExistence type="predicted"/>
<dbReference type="EMBL" id="CP101873">
    <property type="protein sequence ID" value="WMT10036.1"/>
    <property type="molecule type" value="Genomic_DNA"/>
</dbReference>
<feature type="transmembrane region" description="Helical" evidence="1">
    <location>
        <begin position="189"/>
        <end position="205"/>
    </location>
</feature>
<evidence type="ECO:0008006" key="4">
    <source>
        <dbReference type="Google" id="ProtNLM"/>
    </source>
</evidence>
<feature type="transmembrane region" description="Helical" evidence="1">
    <location>
        <begin position="21"/>
        <end position="45"/>
    </location>
</feature>
<dbReference type="AlphaFoldDB" id="A0AAF0T0V9"/>
<evidence type="ECO:0000313" key="3">
    <source>
        <dbReference type="Proteomes" id="UP001224926"/>
    </source>
</evidence>
<feature type="transmembrane region" description="Helical" evidence="1">
    <location>
        <begin position="57"/>
        <end position="79"/>
    </location>
</feature>
<evidence type="ECO:0000256" key="1">
    <source>
        <dbReference type="SAM" id="Phobius"/>
    </source>
</evidence>